<dbReference type="PANTHER" id="PTHR46599:SF3">
    <property type="entry name" value="PIGGYBAC TRANSPOSABLE ELEMENT-DERIVED PROTEIN 4"/>
    <property type="match status" value="1"/>
</dbReference>
<reference evidence="3" key="1">
    <citation type="journal article" date="2023" name="Insect Mol. Biol.">
        <title>Genome sequencing provides insights into the evolution of gene families encoding plant cell wall-degrading enzymes in longhorned beetles.</title>
        <authorList>
            <person name="Shin N.R."/>
            <person name="Okamura Y."/>
            <person name="Kirsch R."/>
            <person name="Pauchet Y."/>
        </authorList>
    </citation>
    <scope>NUCLEOTIDE SEQUENCE</scope>
    <source>
        <strain evidence="3">RBIC_L_NR</strain>
    </source>
</reference>
<feature type="compositionally biased region" description="Acidic residues" evidence="1">
    <location>
        <begin position="25"/>
        <end position="53"/>
    </location>
</feature>
<dbReference type="AlphaFoldDB" id="A0AAV8YR41"/>
<dbReference type="InterPro" id="IPR029526">
    <property type="entry name" value="PGBD"/>
</dbReference>
<keyword evidence="4" id="KW-1185">Reference proteome</keyword>
<evidence type="ECO:0000313" key="3">
    <source>
        <dbReference type="EMBL" id="KAJ8953863.1"/>
    </source>
</evidence>
<comment type="caution">
    <text evidence="3">The sequence shown here is derived from an EMBL/GenBank/DDBJ whole genome shotgun (WGS) entry which is preliminary data.</text>
</comment>
<proteinExistence type="predicted"/>
<dbReference type="Proteomes" id="UP001162156">
    <property type="component" value="Unassembled WGS sequence"/>
</dbReference>
<organism evidence="3 4">
    <name type="scientific">Rhamnusium bicolor</name>
    <dbReference type="NCBI Taxonomy" id="1586634"/>
    <lineage>
        <taxon>Eukaryota</taxon>
        <taxon>Metazoa</taxon>
        <taxon>Ecdysozoa</taxon>
        <taxon>Arthropoda</taxon>
        <taxon>Hexapoda</taxon>
        <taxon>Insecta</taxon>
        <taxon>Pterygota</taxon>
        <taxon>Neoptera</taxon>
        <taxon>Endopterygota</taxon>
        <taxon>Coleoptera</taxon>
        <taxon>Polyphaga</taxon>
        <taxon>Cucujiformia</taxon>
        <taxon>Chrysomeloidea</taxon>
        <taxon>Cerambycidae</taxon>
        <taxon>Lepturinae</taxon>
        <taxon>Rhagiini</taxon>
        <taxon>Rhamnusium</taxon>
    </lineage>
</organism>
<gene>
    <name evidence="3" type="ORF">NQ314_007203</name>
</gene>
<dbReference type="PANTHER" id="PTHR46599">
    <property type="entry name" value="PIGGYBAC TRANSPOSABLE ELEMENT-DERIVED PROTEIN 4"/>
    <property type="match status" value="1"/>
</dbReference>
<evidence type="ECO:0000256" key="1">
    <source>
        <dbReference type="SAM" id="MobiDB-lite"/>
    </source>
</evidence>
<name>A0AAV8YR41_9CUCU</name>
<feature type="region of interest" description="Disordered" evidence="1">
    <location>
        <begin position="22"/>
        <end position="53"/>
    </location>
</feature>
<evidence type="ECO:0000313" key="4">
    <source>
        <dbReference type="Proteomes" id="UP001162156"/>
    </source>
</evidence>
<evidence type="ECO:0000259" key="2">
    <source>
        <dbReference type="Pfam" id="PF13843"/>
    </source>
</evidence>
<feature type="domain" description="PiggyBac transposable element-derived protein" evidence="2">
    <location>
        <begin position="82"/>
        <end position="256"/>
    </location>
</feature>
<accession>A0AAV8YR41</accession>
<sequence>MVSYEEEQNRLRRLMEEVLIYEKTEDSDDDTSQDEQEERQEDSESEQDISDSEGQENVFALEVRIIVTRLLASKLRTRSLGTATDIFRYFINNAMIDIIVENTNLYINSVSINFERNRDARPKNKTKIYAFLGLLIYCGVFKANRLNVKDLWKSDGSGVEIFRLAMSINRFLFLLRCLRFDNKDTREERRTIDKLAPIRDFFDIFNQNCTDGYSPSEYMTIDEKLEGFRGKGGRQYIPSKPNRYGIKIFTLCDAENVLH</sequence>
<protein>
    <recommendedName>
        <fullName evidence="2">PiggyBac transposable element-derived protein domain-containing protein</fullName>
    </recommendedName>
</protein>
<dbReference type="EMBL" id="JANEYF010001949">
    <property type="protein sequence ID" value="KAJ8953863.1"/>
    <property type="molecule type" value="Genomic_DNA"/>
</dbReference>
<dbReference type="Pfam" id="PF13843">
    <property type="entry name" value="DDE_Tnp_1_7"/>
    <property type="match status" value="1"/>
</dbReference>